<dbReference type="Proteomes" id="UP000199550">
    <property type="component" value="Unassembled WGS sequence"/>
</dbReference>
<evidence type="ECO:0000256" key="1">
    <source>
        <dbReference type="SAM" id="SignalP"/>
    </source>
</evidence>
<keyword evidence="3" id="KW-1185">Reference proteome</keyword>
<name>A0A1I4J373_9RHOB</name>
<dbReference type="AlphaFoldDB" id="A0A1I4J373"/>
<dbReference type="STRING" id="195913.SAMN04488004_13224"/>
<organism evidence="2 3">
    <name type="scientific">Loktanella salsilacus</name>
    <dbReference type="NCBI Taxonomy" id="195913"/>
    <lineage>
        <taxon>Bacteria</taxon>
        <taxon>Pseudomonadati</taxon>
        <taxon>Pseudomonadota</taxon>
        <taxon>Alphaproteobacteria</taxon>
        <taxon>Rhodobacterales</taxon>
        <taxon>Roseobacteraceae</taxon>
        <taxon>Loktanella</taxon>
    </lineage>
</organism>
<dbReference type="RefSeq" id="WP_090191652.1">
    <property type="nucleotide sequence ID" value="NZ_FOTF01000032.1"/>
</dbReference>
<evidence type="ECO:0000313" key="3">
    <source>
        <dbReference type="Proteomes" id="UP000199550"/>
    </source>
</evidence>
<dbReference type="EMBL" id="FOTF01000032">
    <property type="protein sequence ID" value="SFL60999.1"/>
    <property type="molecule type" value="Genomic_DNA"/>
</dbReference>
<accession>A0A1I4J373</accession>
<protein>
    <recommendedName>
        <fullName evidence="4">Chemotaxis protein MotC</fullName>
    </recommendedName>
</protein>
<reference evidence="2 3" key="1">
    <citation type="submission" date="2016-10" db="EMBL/GenBank/DDBJ databases">
        <authorList>
            <person name="de Groot N.N."/>
        </authorList>
    </citation>
    <scope>NUCLEOTIDE SEQUENCE [LARGE SCALE GENOMIC DNA]</scope>
    <source>
        <strain evidence="2 3">DSM 16199</strain>
    </source>
</reference>
<keyword evidence="1" id="KW-0732">Signal</keyword>
<feature type="signal peptide" evidence="1">
    <location>
        <begin position="1"/>
        <end position="26"/>
    </location>
</feature>
<gene>
    <name evidence="2" type="ORF">SAMN04488004_13224</name>
</gene>
<feature type="chain" id="PRO_5011459026" description="Chemotaxis protein MotC" evidence="1">
    <location>
        <begin position="27"/>
        <end position="275"/>
    </location>
</feature>
<evidence type="ECO:0008006" key="4">
    <source>
        <dbReference type="Google" id="ProtNLM"/>
    </source>
</evidence>
<evidence type="ECO:0000313" key="2">
    <source>
        <dbReference type="EMBL" id="SFL60999.1"/>
    </source>
</evidence>
<dbReference type="OrthoDB" id="7869376at2"/>
<proteinExistence type="predicted"/>
<sequence length="275" mass="29194">MIGRHCSGLGAVAFGLVFLTAAPALCETNALLSGFTAVDQDAPQVSVVMVTGITRSDQLPPTLVQARKALSANVALRDSTLRDLADLMDGNAAFQYAKRLDFVAKPGLAAHAAHYYGIAAATGRGGAIYGFIKALDALDPATTTPGRLANLRNILVTYANAGSAPALEAVLRYHARNTPFTDMRAELDRILVETDGPAAHAVALQLASEILHSDSPTPAELQKARQYLLRAEDSDSLRTRLISQNLLPLVEARVVALRPDQSFALQVDTQGEITP</sequence>